<organism evidence="2">
    <name type="scientific">Ananas comosus var. bracteatus</name>
    <name type="common">red pineapple</name>
    <dbReference type="NCBI Taxonomy" id="296719"/>
    <lineage>
        <taxon>Eukaryota</taxon>
        <taxon>Viridiplantae</taxon>
        <taxon>Streptophyta</taxon>
        <taxon>Embryophyta</taxon>
        <taxon>Tracheophyta</taxon>
        <taxon>Spermatophyta</taxon>
        <taxon>Magnoliopsida</taxon>
        <taxon>Liliopsida</taxon>
        <taxon>Poales</taxon>
        <taxon>Bromeliaceae</taxon>
        <taxon>Bromelioideae</taxon>
        <taxon>Ananas</taxon>
    </lineage>
</organism>
<reference evidence="2" key="1">
    <citation type="submission" date="2020-07" db="EMBL/GenBank/DDBJ databases">
        <authorList>
            <person name="Lin J."/>
        </authorList>
    </citation>
    <scope>NUCLEOTIDE SEQUENCE</scope>
</reference>
<gene>
    <name evidence="2" type="ORF">CB5_LOCUS28199</name>
</gene>
<feature type="region of interest" description="Disordered" evidence="1">
    <location>
        <begin position="1"/>
        <end position="33"/>
    </location>
</feature>
<evidence type="ECO:0000313" key="2">
    <source>
        <dbReference type="EMBL" id="CAD1844988.1"/>
    </source>
</evidence>
<feature type="compositionally biased region" description="Low complexity" evidence="1">
    <location>
        <begin position="23"/>
        <end position="33"/>
    </location>
</feature>
<protein>
    <submittedName>
        <fullName evidence="2">Uncharacterized protein</fullName>
    </submittedName>
</protein>
<evidence type="ECO:0000256" key="1">
    <source>
        <dbReference type="SAM" id="MobiDB-lite"/>
    </source>
</evidence>
<dbReference type="AlphaFoldDB" id="A0A6V7QPR4"/>
<dbReference type="EMBL" id="LR862137">
    <property type="protein sequence ID" value="CAD1844988.1"/>
    <property type="molecule type" value="Genomic_DNA"/>
</dbReference>
<name>A0A6V7QPR4_ANACO</name>
<accession>A0A6V7QPR4</accession>
<sequence length="165" mass="17665">MSALLASTSTASMSPRLCSPPLTSTSASTSASATQTFLPSTRLLNYRRHEGQGASYLDAKLGLNRIKVLDDAARGPLLGIHSVRRRYCGGEELNIYIQKENVDAFKTDDNVISSSLSISTLLGLIVSYNTTEDSHSSIGEPLGEVLVSLSESSSINSPPPPYFVR</sequence>
<feature type="compositionally biased region" description="Low complexity" evidence="1">
    <location>
        <begin position="1"/>
        <end position="14"/>
    </location>
</feature>
<proteinExistence type="predicted"/>